<gene>
    <name evidence="1" type="ORF">RUMCAL_00920</name>
</gene>
<dbReference type="AlphaFoldDB" id="U2M4N3"/>
<evidence type="ECO:0008006" key="3">
    <source>
        <dbReference type="Google" id="ProtNLM"/>
    </source>
</evidence>
<keyword evidence="2" id="KW-1185">Reference proteome</keyword>
<sequence>MDCDALASAGKKRKAVNEKMCKERIGLHPMPDNVNHPFHYQGKYECIDEMVALFGVDAVRHFCMCNVYKYRFRASRKNGPEDIEKAEWYMGKLMELNQEVKER</sequence>
<protein>
    <recommendedName>
        <fullName evidence="3">DUF3310 domain-containing protein</fullName>
    </recommendedName>
</protein>
<proteinExistence type="predicted"/>
<dbReference type="HOGENOM" id="CLU_145435_5_2_9"/>
<comment type="caution">
    <text evidence="1">The sequence shown here is derived from an EMBL/GenBank/DDBJ whole genome shotgun (WGS) entry which is preliminary data.</text>
</comment>
<organism evidence="1 2">
    <name type="scientific">Ruminococcus callidus ATCC 27760</name>
    <dbReference type="NCBI Taxonomy" id="411473"/>
    <lineage>
        <taxon>Bacteria</taxon>
        <taxon>Bacillati</taxon>
        <taxon>Bacillota</taxon>
        <taxon>Clostridia</taxon>
        <taxon>Eubacteriales</taxon>
        <taxon>Oscillospiraceae</taxon>
        <taxon>Ruminococcus</taxon>
    </lineage>
</organism>
<dbReference type="InterPro" id="IPR021739">
    <property type="entry name" value="SaV-like"/>
</dbReference>
<evidence type="ECO:0000313" key="1">
    <source>
        <dbReference type="EMBL" id="ERJ96704.1"/>
    </source>
</evidence>
<name>U2M4N3_9FIRM</name>
<dbReference type="Proteomes" id="UP000016662">
    <property type="component" value="Unassembled WGS sequence"/>
</dbReference>
<dbReference type="eggNOG" id="ENOG5033BW7">
    <property type="taxonomic scope" value="Bacteria"/>
</dbReference>
<dbReference type="STRING" id="411473.RUMCAL_00920"/>
<dbReference type="Pfam" id="PF11753">
    <property type="entry name" value="DUF3310"/>
    <property type="match status" value="1"/>
</dbReference>
<accession>U2M4N3</accession>
<reference evidence="1 2" key="1">
    <citation type="submission" date="2013-07" db="EMBL/GenBank/DDBJ databases">
        <authorList>
            <person name="Weinstock G."/>
            <person name="Sodergren E."/>
            <person name="Wylie T."/>
            <person name="Fulton L."/>
            <person name="Fulton R."/>
            <person name="Fronick C."/>
            <person name="O'Laughlin M."/>
            <person name="Godfrey J."/>
            <person name="Miner T."/>
            <person name="Herter B."/>
            <person name="Appelbaum E."/>
            <person name="Cordes M."/>
            <person name="Lek S."/>
            <person name="Wollam A."/>
            <person name="Pepin K.H."/>
            <person name="Palsikar V.B."/>
            <person name="Mitreva M."/>
            <person name="Wilson R.K."/>
        </authorList>
    </citation>
    <scope>NUCLEOTIDE SEQUENCE [LARGE SCALE GENOMIC DNA]</scope>
    <source>
        <strain evidence="1 2">ATCC 27760</strain>
    </source>
</reference>
<dbReference type="EMBL" id="AWVF01000108">
    <property type="protein sequence ID" value="ERJ96704.1"/>
    <property type="molecule type" value="Genomic_DNA"/>
</dbReference>
<evidence type="ECO:0000313" key="2">
    <source>
        <dbReference type="Proteomes" id="UP000016662"/>
    </source>
</evidence>